<sequence>MTATELKTTLHQQIDHIQKEEDLEDLLLTVNDFLNHRTGKSTESPELIAQLECALTSANAGRLVPNTEVMKKAKEWLTR</sequence>
<dbReference type="EMBL" id="CP014263">
    <property type="protein sequence ID" value="AQG79470.1"/>
    <property type="molecule type" value="Genomic_DNA"/>
</dbReference>
<proteinExistence type="predicted"/>
<dbReference type="OrthoDB" id="962916at2"/>
<reference evidence="1 2" key="1">
    <citation type="submission" date="2016-01" db="EMBL/GenBank/DDBJ databases">
        <authorList>
            <person name="Oliw E.H."/>
        </authorList>
    </citation>
    <scope>NUCLEOTIDE SEQUENCE [LARGE SCALE GENOMIC DNA]</scope>
    <source>
        <strain evidence="1 2">DY10</strain>
    </source>
</reference>
<keyword evidence="2" id="KW-1185">Reference proteome</keyword>
<dbReference type="STRING" id="1178516.AWR27_09145"/>
<protein>
    <submittedName>
        <fullName evidence="1">Uncharacterized protein</fullName>
    </submittedName>
</protein>
<accession>A0A1P9WVW8</accession>
<dbReference type="KEGG" id="smon:AWR27_09145"/>
<dbReference type="AlphaFoldDB" id="A0A1P9WVW8"/>
<organism evidence="1 2">
    <name type="scientific">Spirosoma montaniterrae</name>
    <dbReference type="NCBI Taxonomy" id="1178516"/>
    <lineage>
        <taxon>Bacteria</taxon>
        <taxon>Pseudomonadati</taxon>
        <taxon>Bacteroidota</taxon>
        <taxon>Cytophagia</taxon>
        <taxon>Cytophagales</taxon>
        <taxon>Cytophagaceae</taxon>
        <taxon>Spirosoma</taxon>
    </lineage>
</organism>
<evidence type="ECO:0000313" key="2">
    <source>
        <dbReference type="Proteomes" id="UP000187941"/>
    </source>
</evidence>
<dbReference type="Proteomes" id="UP000187941">
    <property type="component" value="Chromosome"/>
</dbReference>
<gene>
    <name evidence="1" type="ORF">AWR27_09145</name>
</gene>
<name>A0A1P9WVW8_9BACT</name>
<evidence type="ECO:0000313" key="1">
    <source>
        <dbReference type="EMBL" id="AQG79470.1"/>
    </source>
</evidence>
<dbReference type="RefSeq" id="WP_077130905.1">
    <property type="nucleotide sequence ID" value="NZ_CP014263.1"/>
</dbReference>